<name>A0A250JK96_9BACT</name>
<evidence type="ECO:0000313" key="2">
    <source>
        <dbReference type="Proteomes" id="UP000217257"/>
    </source>
</evidence>
<dbReference type="Proteomes" id="UP000217257">
    <property type="component" value="Chromosome"/>
</dbReference>
<organism evidence="1 2">
    <name type="scientific">Cystobacter fuscus</name>
    <dbReference type="NCBI Taxonomy" id="43"/>
    <lineage>
        <taxon>Bacteria</taxon>
        <taxon>Pseudomonadati</taxon>
        <taxon>Myxococcota</taxon>
        <taxon>Myxococcia</taxon>
        <taxon>Myxococcales</taxon>
        <taxon>Cystobacterineae</taxon>
        <taxon>Archangiaceae</taxon>
        <taxon>Cystobacter</taxon>
    </lineage>
</organism>
<evidence type="ECO:0000313" key="1">
    <source>
        <dbReference type="EMBL" id="ATB43902.1"/>
    </source>
</evidence>
<accession>A0A250JK96</accession>
<protein>
    <submittedName>
        <fullName evidence="1">Uncharacterized protein</fullName>
    </submittedName>
</protein>
<dbReference type="KEGG" id="cfus:CYFUS_009383"/>
<dbReference type="EMBL" id="CP022098">
    <property type="protein sequence ID" value="ATB43902.1"/>
    <property type="molecule type" value="Genomic_DNA"/>
</dbReference>
<reference evidence="1 2" key="1">
    <citation type="submission" date="2017-06" db="EMBL/GenBank/DDBJ databases">
        <title>Sequencing and comparative analysis of myxobacterial genomes.</title>
        <authorList>
            <person name="Rupp O."/>
            <person name="Goesmann A."/>
            <person name="Sogaard-Andersen L."/>
        </authorList>
    </citation>
    <scope>NUCLEOTIDE SEQUENCE [LARGE SCALE GENOMIC DNA]</scope>
    <source>
        <strain evidence="1 2">DSM 52655</strain>
    </source>
</reference>
<gene>
    <name evidence="1" type="ORF">CYFUS_009383</name>
</gene>
<dbReference type="AlphaFoldDB" id="A0A250JK96"/>
<proteinExistence type="predicted"/>
<dbReference type="RefSeq" id="WP_095991250.1">
    <property type="nucleotide sequence ID" value="NZ_CP022098.1"/>
</dbReference>
<sequence length="271" mass="30130">MTARFRLVQYVPDPFAGSKVTIGALVESGGHVEFARASWLPGPGCIGGRKSYFAMHAILDALASPSRFDMPSGEVSPLARLGDELRVPAEVTNPRVWLEKYLLPQKPSSDQDAKEVAPRGPHRDTVGQRFFEQWQVDQFVQRRYAPSFLPRTHPKAAAKVSQFVDGRQELLLMEPIVGTRVHLEDDLQAISQEFLAFRELFRTANMNKQPIFIAYVMTRGHMAAVGAAHQVLSKAADLVINVDDPTQRESFLKRIIEVGSSATPQGKLPLQ</sequence>